<feature type="domain" description="FAD-binding PCMH-type" evidence="5">
    <location>
        <begin position="95"/>
        <end position="267"/>
    </location>
</feature>
<keyword evidence="3" id="KW-0274">FAD</keyword>
<dbReference type="OrthoDB" id="2151789at2759"/>
<evidence type="ECO:0000313" key="6">
    <source>
        <dbReference type="EMBL" id="KAH7117579.1"/>
    </source>
</evidence>
<keyword evidence="2" id="KW-0285">Flavoprotein</keyword>
<dbReference type="Proteomes" id="UP000700596">
    <property type="component" value="Unassembled WGS sequence"/>
</dbReference>
<comment type="caution">
    <text evidence="6">The sequence shown here is derived from an EMBL/GenBank/DDBJ whole genome shotgun (WGS) entry which is preliminary data.</text>
</comment>
<dbReference type="GO" id="GO:0071949">
    <property type="term" value="F:FAD binding"/>
    <property type="evidence" value="ECO:0007669"/>
    <property type="project" value="InterPro"/>
</dbReference>
<dbReference type="PANTHER" id="PTHR42973:SF54">
    <property type="entry name" value="FAD-BINDING PCMH-TYPE DOMAIN-CONTAINING PROTEIN"/>
    <property type="match status" value="1"/>
</dbReference>
<dbReference type="InterPro" id="IPR006094">
    <property type="entry name" value="Oxid_FAD_bind_N"/>
</dbReference>
<dbReference type="InterPro" id="IPR050416">
    <property type="entry name" value="FAD-linked_Oxidoreductase"/>
</dbReference>
<keyword evidence="7" id="KW-1185">Reference proteome</keyword>
<comment type="similarity">
    <text evidence="1">Belongs to the oxygen-dependent FAD-linked oxidoreductase family.</text>
</comment>
<dbReference type="PROSITE" id="PS51387">
    <property type="entry name" value="FAD_PCMH"/>
    <property type="match status" value="1"/>
</dbReference>
<dbReference type="PANTHER" id="PTHR42973">
    <property type="entry name" value="BINDING OXIDOREDUCTASE, PUTATIVE (AFU_ORTHOLOGUE AFUA_1G17690)-RELATED"/>
    <property type="match status" value="1"/>
</dbReference>
<proteinExistence type="inferred from homology"/>
<dbReference type="Gene3D" id="3.30.43.10">
    <property type="entry name" value="Uridine Diphospho-n-acetylenolpyruvylglucosamine Reductase, domain 2"/>
    <property type="match status" value="1"/>
</dbReference>
<organism evidence="6 7">
    <name type="scientific">Dendryphion nanum</name>
    <dbReference type="NCBI Taxonomy" id="256645"/>
    <lineage>
        <taxon>Eukaryota</taxon>
        <taxon>Fungi</taxon>
        <taxon>Dikarya</taxon>
        <taxon>Ascomycota</taxon>
        <taxon>Pezizomycotina</taxon>
        <taxon>Dothideomycetes</taxon>
        <taxon>Pleosporomycetidae</taxon>
        <taxon>Pleosporales</taxon>
        <taxon>Torulaceae</taxon>
        <taxon>Dendryphion</taxon>
    </lineage>
</organism>
<dbReference type="InterPro" id="IPR036318">
    <property type="entry name" value="FAD-bd_PCMH-like_sf"/>
</dbReference>
<dbReference type="InterPro" id="IPR016166">
    <property type="entry name" value="FAD-bd_PCMH"/>
</dbReference>
<dbReference type="AlphaFoldDB" id="A0A9P9DE96"/>
<evidence type="ECO:0000256" key="1">
    <source>
        <dbReference type="ARBA" id="ARBA00005466"/>
    </source>
</evidence>
<dbReference type="InterPro" id="IPR016167">
    <property type="entry name" value="FAD-bd_PCMH_sub1"/>
</dbReference>
<evidence type="ECO:0000256" key="3">
    <source>
        <dbReference type="ARBA" id="ARBA00022827"/>
    </source>
</evidence>
<evidence type="ECO:0000259" key="5">
    <source>
        <dbReference type="PROSITE" id="PS51387"/>
    </source>
</evidence>
<reference evidence="6" key="1">
    <citation type="journal article" date="2021" name="Nat. Commun.">
        <title>Genetic determinants of endophytism in the Arabidopsis root mycobiome.</title>
        <authorList>
            <person name="Mesny F."/>
            <person name="Miyauchi S."/>
            <person name="Thiergart T."/>
            <person name="Pickel B."/>
            <person name="Atanasova L."/>
            <person name="Karlsson M."/>
            <person name="Huettel B."/>
            <person name="Barry K.W."/>
            <person name="Haridas S."/>
            <person name="Chen C."/>
            <person name="Bauer D."/>
            <person name="Andreopoulos W."/>
            <person name="Pangilinan J."/>
            <person name="LaButti K."/>
            <person name="Riley R."/>
            <person name="Lipzen A."/>
            <person name="Clum A."/>
            <person name="Drula E."/>
            <person name="Henrissat B."/>
            <person name="Kohler A."/>
            <person name="Grigoriev I.V."/>
            <person name="Martin F.M."/>
            <person name="Hacquard S."/>
        </authorList>
    </citation>
    <scope>NUCLEOTIDE SEQUENCE</scope>
    <source>
        <strain evidence="6">MPI-CAGE-CH-0243</strain>
    </source>
</reference>
<dbReference type="EMBL" id="JAGMWT010000013">
    <property type="protein sequence ID" value="KAH7117579.1"/>
    <property type="molecule type" value="Genomic_DNA"/>
</dbReference>
<dbReference type="GO" id="GO:0016491">
    <property type="term" value="F:oxidoreductase activity"/>
    <property type="evidence" value="ECO:0007669"/>
    <property type="project" value="UniProtKB-KW"/>
</dbReference>
<evidence type="ECO:0000256" key="2">
    <source>
        <dbReference type="ARBA" id="ARBA00022630"/>
    </source>
</evidence>
<dbReference type="Pfam" id="PF01565">
    <property type="entry name" value="FAD_binding_4"/>
    <property type="match status" value="1"/>
</dbReference>
<protein>
    <submittedName>
        <fullName evidence="6">6-hydroxy-D-nicotine oxidase</fullName>
    </submittedName>
</protein>
<keyword evidence="4" id="KW-0560">Oxidoreductase</keyword>
<dbReference type="InterPro" id="IPR016169">
    <property type="entry name" value="FAD-bd_PCMH_sub2"/>
</dbReference>
<dbReference type="Gene3D" id="3.30.465.10">
    <property type="match status" value="1"/>
</dbReference>
<sequence length="525" mass="57638">MTTNQQGSEQSQSVRDIPLFAASLDLPIDIEARVLEILKHEHEIILHVTNETKRLEHISELAELAYKISKAIFSPSVVLEKSLIEKTLSESWSQTCYETPNFILRPESSIQVSLALKLVNFLQVPFSIRSGGHSPNPGWNSVRHGLLIDFAKLNAMKISDDRRTVSVGPGATWGDVYQYLDPYDVTAIGGRVPQVGVGGLMLGGGISFFTGEYGLAADNVEDIEIVLADGSIAHANSQDNSDLFWALKGGGPNFGIVTQYRLRTVPIKNIWYQMQVHSPNDAPALFSAFASWQNSPDVKGSVVMIATLSSIILGLVYSAPMENPPCFEPFYGIEPMLTVIPSTIGTVLALSQISGANPSALPRHDYRGASSTIDPDLYLAVFETWKKEAAAAHETSGCNMTFVLQHIPKNVVDVGAARSGNPLGLEPISQQWWTTLLDWQDSAHDDVVRGAAIATSKKWEELGKARGSHLPFLYMNDASRDQNPLASYGSENLERLRRVARKYDPQSIFQCLQNNGFLLAKVDGW</sequence>
<dbReference type="Gene3D" id="3.40.462.20">
    <property type="match status" value="1"/>
</dbReference>
<dbReference type="SUPFAM" id="SSF56176">
    <property type="entry name" value="FAD-binding/transporter-associated domain-like"/>
    <property type="match status" value="1"/>
</dbReference>
<name>A0A9P9DE96_9PLEO</name>
<accession>A0A9P9DE96</accession>
<gene>
    <name evidence="6" type="ORF">B0J11DRAFT_582978</name>
</gene>
<evidence type="ECO:0000313" key="7">
    <source>
        <dbReference type="Proteomes" id="UP000700596"/>
    </source>
</evidence>
<evidence type="ECO:0000256" key="4">
    <source>
        <dbReference type="ARBA" id="ARBA00023002"/>
    </source>
</evidence>